<feature type="compositionally biased region" description="Basic and acidic residues" evidence="5">
    <location>
        <begin position="906"/>
        <end position="919"/>
    </location>
</feature>
<sequence length="1116" mass="115156">MVSPPEEVGRAGPSDVLGTSPRRAASSAMRIDLPRPDNAVAEPRTRRPPPPFAASYQDGAPSALFSPANSGFNAQEGGCNASSYPAGLFSRPAQTPTSAPSLAGAAVSLSDSSSSSSPRIKKPTRGLSLNIPPGSQAYGGLTPVSSSLGSADAPPVSAVDTQAPRLVPVAAQHGEGSGGSSLLGPAPPLSQRVSSSKRRPARLNLGGNALGSSSGSSSAAVDSNSHSVPNSPCIAAPPAAAPLRPSAILSTGLTAIAEQEKQELRSTLTGRPRRRPSMPFGPTKIRAGAAQPPLAAAVDDNASLQPPEAWRDPSQDILSGQGSTLQHARSVYAAGPIEVLPGLYLGDEHNARDNHMLASRGITTILNVAKETTLSFQTESNVVPLRKGRHGVWHSEILSQAASADPLLRSGIQRASTVSTDEVFHTPPTASLFSPCASSSSGMPRTPLSAATSTSLGEPTESFMTPISESPPSVLPQSASSHLLRSSLSTPNLQVQFQRASPKQGDRSTGSSDASEEGGGKGSSLYSSEAPPSDQTHATDVESEELTEVDDPDTLYSAVELPEDALKLSIPASPSAGRSESIRYIKLPWTHDQTELAAAKGGFAQGCAVISEAMAIDHYGRPLFDDDARPLKPGGVLVHCQCGVSRSATLVIAFVMQAAALNYPYEATKTLTGMHDCYNLVKDLSSSISPNISLIYQLVEWERHLSAEAIRLRDALQRRSSQHSATTAATIRPRGETGNSAAGEVSSSHAAVGETPLHAGTDAMPRPAAVGWSSEAMGEEEWTRMRMEEERKEQLEDEARRQKLQEETARQAAERRRREQEDGDSVAAVSPRAVPNGLPGVVTSGGGLGARRRMRTPALKLQGSSEAMGSAGGIASASGGRELPLRSARLDGAFPGRLEPAAAREPNQEDRGEAKETARRIPMLSINSGEGSGKGVGSSNVASTTSPGGATQSRPASAKKISLGPASAGLTGTPSRPISLPPPPASAVSASSSSPMASATSTPARLSAYLNAGGPANSANVLSSLLPSAKVDFGHTHTSAAERKKQHRRTFSSEPSSTTAMAAALLSSMESIRSAAVASGTRPSEVSLAGAGASGHVAGQAREEGGTLAGQRGTRI</sequence>
<feature type="region of interest" description="Disordered" evidence="5">
    <location>
        <begin position="1038"/>
        <end position="1057"/>
    </location>
</feature>
<dbReference type="PROSITE" id="PS00383">
    <property type="entry name" value="TYR_PHOSPHATASE_1"/>
    <property type="match status" value="1"/>
</dbReference>
<keyword evidence="8" id="KW-1185">Reference proteome</keyword>
<dbReference type="InterPro" id="IPR000340">
    <property type="entry name" value="Dual-sp_phosphatase_cat-dom"/>
</dbReference>
<feature type="region of interest" description="Disordered" evidence="5">
    <location>
        <begin position="716"/>
        <end position="999"/>
    </location>
</feature>
<feature type="region of interest" description="Disordered" evidence="5">
    <location>
        <begin position="263"/>
        <end position="286"/>
    </location>
</feature>
<dbReference type="PROSITE" id="PS50056">
    <property type="entry name" value="TYR_PHOSPHATASE_2"/>
    <property type="match status" value="1"/>
</dbReference>
<dbReference type="SMART" id="SM00195">
    <property type="entry name" value="DSPc"/>
    <property type="match status" value="1"/>
</dbReference>
<dbReference type="GO" id="GO:0005737">
    <property type="term" value="C:cytoplasm"/>
    <property type="evidence" value="ECO:0007669"/>
    <property type="project" value="TreeGrafter"/>
</dbReference>
<keyword evidence="4" id="KW-0904">Protein phosphatase</keyword>
<organism evidence="7 8">
    <name type="scientific">Jaminaea rosea</name>
    <dbReference type="NCBI Taxonomy" id="1569628"/>
    <lineage>
        <taxon>Eukaryota</taxon>
        <taxon>Fungi</taxon>
        <taxon>Dikarya</taxon>
        <taxon>Basidiomycota</taxon>
        <taxon>Ustilaginomycotina</taxon>
        <taxon>Exobasidiomycetes</taxon>
        <taxon>Microstromatales</taxon>
        <taxon>Microstromatales incertae sedis</taxon>
        <taxon>Jaminaea</taxon>
    </lineage>
</organism>
<feature type="compositionally biased region" description="Polar residues" evidence="5">
    <location>
        <begin position="944"/>
        <end position="955"/>
    </location>
</feature>
<feature type="compositionally biased region" description="Polar residues" evidence="5">
    <location>
        <begin position="718"/>
        <end position="729"/>
    </location>
</feature>
<dbReference type="SUPFAM" id="SSF52799">
    <property type="entry name" value="(Phosphotyrosine protein) phosphatases II"/>
    <property type="match status" value="1"/>
</dbReference>
<reference evidence="7 8" key="1">
    <citation type="journal article" date="2018" name="Mol. Biol. Evol.">
        <title>Broad Genomic Sampling Reveals a Smut Pathogenic Ancestry of the Fungal Clade Ustilaginomycotina.</title>
        <authorList>
            <person name="Kijpornyongpan T."/>
            <person name="Mondo S.J."/>
            <person name="Barry K."/>
            <person name="Sandor L."/>
            <person name="Lee J."/>
            <person name="Lipzen A."/>
            <person name="Pangilinan J."/>
            <person name="LaButti K."/>
            <person name="Hainaut M."/>
            <person name="Henrissat B."/>
            <person name="Grigoriev I.V."/>
            <person name="Spatafora J.W."/>
            <person name="Aime M.C."/>
        </authorList>
    </citation>
    <scope>NUCLEOTIDE SEQUENCE [LARGE SCALE GENOMIC DNA]</scope>
    <source>
        <strain evidence="7 8">MCA 5214</strain>
    </source>
</reference>
<keyword evidence="3" id="KW-0378">Hydrolase</keyword>
<dbReference type="STRING" id="1569628.A0A316UX49"/>
<feature type="region of interest" description="Disordered" evidence="5">
    <location>
        <begin position="433"/>
        <end position="484"/>
    </location>
</feature>
<dbReference type="AlphaFoldDB" id="A0A316UX49"/>
<feature type="compositionally biased region" description="Basic and acidic residues" evidence="5">
    <location>
        <begin position="781"/>
        <end position="820"/>
    </location>
</feature>
<dbReference type="EC" id="3.1.3.48" evidence="2"/>
<feature type="compositionally biased region" description="Polar residues" evidence="5">
    <location>
        <begin position="737"/>
        <end position="749"/>
    </location>
</feature>
<evidence type="ECO:0000256" key="4">
    <source>
        <dbReference type="ARBA" id="ARBA00022912"/>
    </source>
</evidence>
<dbReference type="Proteomes" id="UP000245884">
    <property type="component" value="Unassembled WGS sequence"/>
</dbReference>
<evidence type="ECO:0000259" key="6">
    <source>
        <dbReference type="PROSITE" id="PS50056"/>
    </source>
</evidence>
<evidence type="ECO:0000256" key="5">
    <source>
        <dbReference type="SAM" id="MobiDB-lite"/>
    </source>
</evidence>
<dbReference type="GeneID" id="37025220"/>
<dbReference type="RefSeq" id="XP_025363513.1">
    <property type="nucleotide sequence ID" value="XM_025503397.1"/>
</dbReference>
<dbReference type="PANTHER" id="PTHR10159">
    <property type="entry name" value="DUAL SPECIFICITY PROTEIN PHOSPHATASE"/>
    <property type="match status" value="1"/>
</dbReference>
<feature type="domain" description="Tyrosine specific protein phosphatases" evidence="6">
    <location>
        <begin position="622"/>
        <end position="662"/>
    </location>
</feature>
<dbReference type="InterPro" id="IPR020422">
    <property type="entry name" value="TYR_PHOSPHATASE_DUAL_dom"/>
</dbReference>
<feature type="region of interest" description="Disordered" evidence="5">
    <location>
        <begin position="1"/>
        <end position="233"/>
    </location>
</feature>
<dbReference type="GO" id="GO:0017017">
    <property type="term" value="F:MAP kinase tyrosine/serine/threonine phosphatase activity"/>
    <property type="evidence" value="ECO:0007669"/>
    <property type="project" value="TreeGrafter"/>
</dbReference>
<evidence type="ECO:0000313" key="7">
    <source>
        <dbReference type="EMBL" id="PWN28901.1"/>
    </source>
</evidence>
<feature type="compositionally biased region" description="Low complexity" evidence="5">
    <location>
        <begin position="101"/>
        <end position="117"/>
    </location>
</feature>
<name>A0A316UX49_9BASI</name>
<dbReference type="InterPro" id="IPR029021">
    <property type="entry name" value="Prot-tyrosine_phosphatase-like"/>
</dbReference>
<comment type="similarity">
    <text evidence="1">Belongs to the protein-tyrosine phosphatase family. Non-receptor class dual specificity subfamily.</text>
</comment>
<proteinExistence type="inferred from homology"/>
<feature type="compositionally biased region" description="Low complexity" evidence="5">
    <location>
        <begin position="986"/>
        <end position="999"/>
    </location>
</feature>
<dbReference type="OrthoDB" id="2017893at2759"/>
<feature type="region of interest" description="Disordered" evidence="5">
    <location>
        <begin position="1076"/>
        <end position="1116"/>
    </location>
</feature>
<dbReference type="GO" id="GO:0008330">
    <property type="term" value="F:protein tyrosine/threonine phosphatase activity"/>
    <property type="evidence" value="ECO:0007669"/>
    <property type="project" value="TreeGrafter"/>
</dbReference>
<dbReference type="GO" id="GO:0033550">
    <property type="term" value="F:MAP kinase tyrosine phosphatase activity"/>
    <property type="evidence" value="ECO:0007669"/>
    <property type="project" value="TreeGrafter"/>
</dbReference>
<feature type="compositionally biased region" description="Polar residues" evidence="5">
    <location>
        <begin position="449"/>
        <end position="477"/>
    </location>
</feature>
<dbReference type="Pfam" id="PF00782">
    <property type="entry name" value="DSPc"/>
    <property type="match status" value="1"/>
</dbReference>
<protein>
    <recommendedName>
        <fullName evidence="2">protein-tyrosine-phosphatase</fullName>
        <ecNumber evidence="2">3.1.3.48</ecNumber>
    </recommendedName>
</protein>
<feature type="compositionally biased region" description="Low complexity" evidence="5">
    <location>
        <begin position="203"/>
        <end position="233"/>
    </location>
</feature>
<dbReference type="InterPro" id="IPR000387">
    <property type="entry name" value="Tyr_Pase_dom"/>
</dbReference>
<dbReference type="GO" id="GO:0043409">
    <property type="term" value="P:negative regulation of MAPK cascade"/>
    <property type="evidence" value="ECO:0007669"/>
    <property type="project" value="TreeGrafter"/>
</dbReference>
<accession>A0A316UX49</accession>
<evidence type="ECO:0000256" key="2">
    <source>
        <dbReference type="ARBA" id="ARBA00013064"/>
    </source>
</evidence>
<feature type="compositionally biased region" description="Low complexity" evidence="5">
    <location>
        <begin position="863"/>
        <end position="880"/>
    </location>
</feature>
<feature type="compositionally biased region" description="Polar residues" evidence="5">
    <location>
        <begin position="496"/>
        <end position="513"/>
    </location>
</feature>
<feature type="compositionally biased region" description="Acidic residues" evidence="5">
    <location>
        <begin position="541"/>
        <end position="552"/>
    </location>
</feature>
<dbReference type="Gene3D" id="3.90.190.10">
    <property type="entry name" value="Protein tyrosine phosphatase superfamily"/>
    <property type="match status" value="2"/>
</dbReference>
<dbReference type="EMBL" id="KZ819664">
    <property type="protein sequence ID" value="PWN28901.1"/>
    <property type="molecule type" value="Genomic_DNA"/>
</dbReference>
<dbReference type="InterPro" id="IPR016130">
    <property type="entry name" value="Tyr_Pase_AS"/>
</dbReference>
<feature type="region of interest" description="Disordered" evidence="5">
    <location>
        <begin position="496"/>
        <end position="552"/>
    </location>
</feature>
<evidence type="ECO:0000313" key="8">
    <source>
        <dbReference type="Proteomes" id="UP000245884"/>
    </source>
</evidence>
<dbReference type="PANTHER" id="PTHR10159:SF519">
    <property type="entry name" value="DUAL SPECIFICITY PROTEIN PHOSPHATASE MPK3"/>
    <property type="match status" value="1"/>
</dbReference>
<evidence type="ECO:0000256" key="1">
    <source>
        <dbReference type="ARBA" id="ARBA00008601"/>
    </source>
</evidence>
<evidence type="ECO:0000256" key="3">
    <source>
        <dbReference type="ARBA" id="ARBA00022801"/>
    </source>
</evidence>
<gene>
    <name evidence="7" type="ORF">BDZ90DRAFT_134028</name>
</gene>